<evidence type="ECO:0000313" key="1">
    <source>
        <dbReference type="EMBL" id="KAJ7991216.1"/>
    </source>
</evidence>
<reference evidence="1" key="1">
    <citation type="submission" date="2021-05" db="EMBL/GenBank/DDBJ databases">
        <authorList>
            <person name="Pan Q."/>
            <person name="Jouanno E."/>
            <person name="Zahm M."/>
            <person name="Klopp C."/>
            <person name="Cabau C."/>
            <person name="Louis A."/>
            <person name="Berthelot C."/>
            <person name="Parey E."/>
            <person name="Roest Crollius H."/>
            <person name="Montfort J."/>
            <person name="Robinson-Rechavi M."/>
            <person name="Bouchez O."/>
            <person name="Lampietro C."/>
            <person name="Lopez Roques C."/>
            <person name="Donnadieu C."/>
            <person name="Postlethwait J."/>
            <person name="Bobe J."/>
            <person name="Dillon D."/>
            <person name="Chandos A."/>
            <person name="von Hippel F."/>
            <person name="Guiguen Y."/>
        </authorList>
    </citation>
    <scope>NUCLEOTIDE SEQUENCE</scope>
    <source>
        <strain evidence="1">YG-Jan2019</strain>
    </source>
</reference>
<dbReference type="EMBL" id="CM055754">
    <property type="protein sequence ID" value="KAJ7991216.1"/>
    <property type="molecule type" value="Genomic_DNA"/>
</dbReference>
<dbReference type="Proteomes" id="UP001157502">
    <property type="component" value="Chromosome 27"/>
</dbReference>
<evidence type="ECO:0000313" key="2">
    <source>
        <dbReference type="Proteomes" id="UP001157502"/>
    </source>
</evidence>
<comment type="caution">
    <text evidence="1">The sequence shown here is derived from an EMBL/GenBank/DDBJ whole genome shotgun (WGS) entry which is preliminary data.</text>
</comment>
<proteinExistence type="predicted"/>
<sequence>MERGDPMGFMTGFFMEVLGTTLVPAPLKLVRSHRIGAPPTPDGVNSKPRVFIVRFHNVQDKERVLRRQSRDQLIFRGSFYIPCPHLFASRLGLFWSMLGRG</sequence>
<organism evidence="1 2">
    <name type="scientific">Dallia pectoralis</name>
    <name type="common">Alaska blackfish</name>
    <dbReference type="NCBI Taxonomy" id="75939"/>
    <lineage>
        <taxon>Eukaryota</taxon>
        <taxon>Metazoa</taxon>
        <taxon>Chordata</taxon>
        <taxon>Craniata</taxon>
        <taxon>Vertebrata</taxon>
        <taxon>Euteleostomi</taxon>
        <taxon>Actinopterygii</taxon>
        <taxon>Neopterygii</taxon>
        <taxon>Teleostei</taxon>
        <taxon>Protacanthopterygii</taxon>
        <taxon>Esociformes</taxon>
        <taxon>Umbridae</taxon>
        <taxon>Dallia</taxon>
    </lineage>
</organism>
<name>A0ACC2FIQ4_DALPE</name>
<protein>
    <submittedName>
        <fullName evidence="1">Uncharacterized protein</fullName>
    </submittedName>
</protein>
<gene>
    <name evidence="1" type="ORF">DPEC_G00295020</name>
</gene>
<accession>A0ACC2FIQ4</accession>
<keyword evidence="2" id="KW-1185">Reference proteome</keyword>